<organism evidence="2">
    <name type="scientific">hydrothermal vent metagenome</name>
    <dbReference type="NCBI Taxonomy" id="652676"/>
    <lineage>
        <taxon>unclassified sequences</taxon>
        <taxon>metagenomes</taxon>
        <taxon>ecological metagenomes</taxon>
    </lineage>
</organism>
<dbReference type="PANTHER" id="PTHR38780:SF1">
    <property type="entry name" value="PROTEIN TUSC"/>
    <property type="match status" value="1"/>
</dbReference>
<dbReference type="InterPro" id="IPR003787">
    <property type="entry name" value="Sulphur_relay_DsrE/F-like"/>
</dbReference>
<proteinExistence type="inferred from homology"/>
<evidence type="ECO:0000256" key="1">
    <source>
        <dbReference type="ARBA" id="ARBA00005996"/>
    </source>
</evidence>
<dbReference type="NCBIfam" id="TIGR03010">
    <property type="entry name" value="sulf_tusC_dsrF"/>
    <property type="match status" value="1"/>
</dbReference>
<dbReference type="InterPro" id="IPR017462">
    <property type="entry name" value="Sulphur_relay_TusC/DsrF"/>
</dbReference>
<dbReference type="SUPFAM" id="SSF75169">
    <property type="entry name" value="DsrEFH-like"/>
    <property type="match status" value="1"/>
</dbReference>
<dbReference type="AlphaFoldDB" id="A0A160TTQ2"/>
<protein>
    <submittedName>
        <fullName evidence="2">tRNA 5-methylaminomethyl-2-thiouridine synthase TusC</fullName>
    </submittedName>
</protein>
<name>A0A160TTQ2_9ZZZZ</name>
<comment type="similarity">
    <text evidence="1">Belongs to the DsrF/TusC family.</text>
</comment>
<sequence length="128" mass="14352">MYVNRHAPHGTIYPLEGLEVVLIGAAFDQDVSMAFIGDGVFQLNKGQDTADSGMKNVAPTYGALGDYEVTKLYVEQESLDERGLELNDLMNLTWEDEEENWAEKPSIRVVSRAQLSDLLEQQDVILNF</sequence>
<evidence type="ECO:0000313" key="2">
    <source>
        <dbReference type="EMBL" id="CUS53523.1"/>
    </source>
</evidence>
<gene>
    <name evidence="2" type="ORF">MGWOODY_XGa1478</name>
</gene>
<dbReference type="Gene3D" id="3.40.1260.10">
    <property type="entry name" value="DsrEFH-like"/>
    <property type="match status" value="1"/>
</dbReference>
<dbReference type="InterPro" id="IPR027396">
    <property type="entry name" value="DsrEFH-like"/>
</dbReference>
<dbReference type="EMBL" id="CZRL01000097">
    <property type="protein sequence ID" value="CUS53523.1"/>
    <property type="molecule type" value="Genomic_DNA"/>
</dbReference>
<dbReference type="PANTHER" id="PTHR38780">
    <property type="entry name" value="PROTEIN TUSC"/>
    <property type="match status" value="1"/>
</dbReference>
<reference evidence="2" key="1">
    <citation type="submission" date="2015-10" db="EMBL/GenBank/DDBJ databases">
        <authorList>
            <person name="Gilbert D.G."/>
        </authorList>
    </citation>
    <scope>NUCLEOTIDE SEQUENCE</scope>
</reference>
<accession>A0A160TTQ2</accession>
<dbReference type="Pfam" id="PF02635">
    <property type="entry name" value="DsrE"/>
    <property type="match status" value="1"/>
</dbReference>